<keyword evidence="1 3" id="KW-0808">Transferase</keyword>
<sequence length="203" mass="22465">MTMEDFWNDRYSQQQMVYGAEPNAFFREQLQHLTPGKLLLPAEGEGRNAVYAALKGWQVTAFDFSDAGHQKALALAEQRGISITYQVTDAAQYTCEPESLDAVALIYAHFPPALRQQLHHNIVCWLKPGGSVILEAFHPNQLGYSSGGPKDKSMLYTAGMLQADFSPLTIQQLEEVEIQLNEGAYHSGAGYVTRMVAQKQGAV</sequence>
<gene>
    <name evidence="3" type="ORF">FVR03_11715</name>
</gene>
<dbReference type="Gene3D" id="3.40.50.150">
    <property type="entry name" value="Vaccinia Virus protein VP39"/>
    <property type="match status" value="1"/>
</dbReference>
<dbReference type="CDD" id="cd02440">
    <property type="entry name" value="AdoMet_MTases"/>
    <property type="match status" value="1"/>
</dbReference>
<dbReference type="SUPFAM" id="SSF53335">
    <property type="entry name" value="S-adenosyl-L-methionine-dependent methyltransferases"/>
    <property type="match status" value="1"/>
</dbReference>
<dbReference type="InterPro" id="IPR041698">
    <property type="entry name" value="Methyltransf_25"/>
</dbReference>
<proteinExistence type="predicted"/>
<dbReference type="EMBL" id="VRTY01000039">
    <property type="protein sequence ID" value="TXK45852.1"/>
    <property type="molecule type" value="Genomic_DNA"/>
</dbReference>
<evidence type="ECO:0000259" key="2">
    <source>
        <dbReference type="Pfam" id="PF13649"/>
    </source>
</evidence>
<feature type="domain" description="Methyltransferase" evidence="2">
    <location>
        <begin position="44"/>
        <end position="130"/>
    </location>
</feature>
<dbReference type="Proteomes" id="UP000321926">
    <property type="component" value="Unassembled WGS sequence"/>
</dbReference>
<dbReference type="OrthoDB" id="9804312at2"/>
<dbReference type="PANTHER" id="PTHR43861">
    <property type="entry name" value="TRANS-ACONITATE 2-METHYLTRANSFERASE-RELATED"/>
    <property type="match status" value="1"/>
</dbReference>
<evidence type="ECO:0000313" key="3">
    <source>
        <dbReference type="EMBL" id="TXK45852.1"/>
    </source>
</evidence>
<reference evidence="3 4" key="1">
    <citation type="submission" date="2019-08" db="EMBL/GenBank/DDBJ databases">
        <authorList>
            <person name="Shi S."/>
        </authorList>
    </citation>
    <scope>NUCLEOTIDE SEQUENCE [LARGE SCALE GENOMIC DNA]</scope>
    <source>
        <strain evidence="3 4">GY10130</strain>
    </source>
</reference>
<organism evidence="3 4">
    <name type="scientific">Pontibacter qinzhouensis</name>
    <dbReference type="NCBI Taxonomy" id="2603253"/>
    <lineage>
        <taxon>Bacteria</taxon>
        <taxon>Pseudomonadati</taxon>
        <taxon>Bacteroidota</taxon>
        <taxon>Cytophagia</taxon>
        <taxon>Cytophagales</taxon>
        <taxon>Hymenobacteraceae</taxon>
        <taxon>Pontibacter</taxon>
    </lineage>
</organism>
<keyword evidence="4" id="KW-1185">Reference proteome</keyword>
<accession>A0A5C8K5B2</accession>
<dbReference type="GO" id="GO:0032259">
    <property type="term" value="P:methylation"/>
    <property type="evidence" value="ECO:0007669"/>
    <property type="project" value="UniProtKB-KW"/>
</dbReference>
<dbReference type="GO" id="GO:0008168">
    <property type="term" value="F:methyltransferase activity"/>
    <property type="evidence" value="ECO:0007669"/>
    <property type="project" value="UniProtKB-KW"/>
</dbReference>
<dbReference type="InterPro" id="IPR029063">
    <property type="entry name" value="SAM-dependent_MTases_sf"/>
</dbReference>
<evidence type="ECO:0000313" key="4">
    <source>
        <dbReference type="Proteomes" id="UP000321926"/>
    </source>
</evidence>
<name>A0A5C8K5B2_9BACT</name>
<protein>
    <submittedName>
        <fullName evidence="3">Methyltransferase domain-containing protein</fullName>
    </submittedName>
</protein>
<keyword evidence="3" id="KW-0489">Methyltransferase</keyword>
<comment type="caution">
    <text evidence="3">The sequence shown here is derived from an EMBL/GenBank/DDBJ whole genome shotgun (WGS) entry which is preliminary data.</text>
</comment>
<dbReference type="PANTHER" id="PTHR43861:SF3">
    <property type="entry name" value="PUTATIVE (AFU_ORTHOLOGUE AFUA_2G14390)-RELATED"/>
    <property type="match status" value="1"/>
</dbReference>
<evidence type="ECO:0000256" key="1">
    <source>
        <dbReference type="ARBA" id="ARBA00022679"/>
    </source>
</evidence>
<dbReference type="AlphaFoldDB" id="A0A5C8K5B2"/>
<dbReference type="Pfam" id="PF13649">
    <property type="entry name" value="Methyltransf_25"/>
    <property type="match status" value="1"/>
</dbReference>